<evidence type="ECO:0000313" key="11">
    <source>
        <dbReference type="EMBL" id="APZ81467.1"/>
    </source>
</evidence>
<evidence type="ECO:0000256" key="5">
    <source>
        <dbReference type="ARBA" id="ARBA00022725"/>
    </source>
</evidence>
<feature type="transmembrane region" description="Helical" evidence="10">
    <location>
        <begin position="279"/>
        <end position="300"/>
    </location>
</feature>
<evidence type="ECO:0000256" key="7">
    <source>
        <dbReference type="ARBA" id="ARBA00023136"/>
    </source>
</evidence>
<feature type="transmembrane region" description="Helical" evidence="10">
    <location>
        <begin position="144"/>
        <end position="177"/>
    </location>
</feature>
<keyword evidence="3 10" id="KW-0716">Sensory transduction</keyword>
<evidence type="ECO:0000256" key="3">
    <source>
        <dbReference type="ARBA" id="ARBA00022606"/>
    </source>
</evidence>
<feature type="transmembrane region" description="Helical" evidence="10">
    <location>
        <begin position="243"/>
        <end position="267"/>
    </location>
</feature>
<name>A0A2I4PH75_ADELI</name>
<comment type="caution">
    <text evidence="10">Lacks conserved residue(s) required for the propagation of feature annotation.</text>
</comment>
<comment type="similarity">
    <text evidence="10">Belongs to the insect chemoreceptor superfamily. Heteromeric odorant receptor channel (TC 1.A.69) family.</text>
</comment>
<keyword evidence="4 10" id="KW-0812">Transmembrane</keyword>
<evidence type="ECO:0000256" key="4">
    <source>
        <dbReference type="ARBA" id="ARBA00022692"/>
    </source>
</evidence>
<proteinExistence type="evidence at transcript level"/>
<comment type="subcellular location">
    <subcellularLocation>
        <location evidence="1 10">Cell membrane</location>
        <topology evidence="1 10">Multi-pass membrane protein</topology>
    </subcellularLocation>
</comment>
<evidence type="ECO:0000256" key="2">
    <source>
        <dbReference type="ARBA" id="ARBA00022475"/>
    </source>
</evidence>
<sequence length="376" mass="42537">MICSVYLFLFGVTAIKQIDDFVTATQTVHFALIISGSILAMVTVAIKRKHFIIIVRTMSVKYFDYGDSFIIPEMEEEYKNTKKQRIIFLTVIPMYFAISTVVLGLGRTIDGYFGSPLNETYVNDVYMLTPEPVWYPMKVDSDILYWFLALSVVSMSYAACITVAGGDWILFVLYLSITQQFKILIYRMRRINAYAYRLHRKAGGVKLRKSMMFSNSSFLKYFNLCLSKHAEHHSIIIKQFEQLSIIMSWPAGFIFIFGSVIIAMSLLGVSVQGGGKPSILVLATFLTFSEIGEMALFCGLSESIQTLGLSLHEELYRLNWADADISAKRTIMIMIEQSKRPNVLKAAGLQSLDWMAFSSIINTAYSYVNILMAVDA</sequence>
<dbReference type="GO" id="GO:0005549">
    <property type="term" value="F:odorant binding"/>
    <property type="evidence" value="ECO:0007669"/>
    <property type="project" value="InterPro"/>
</dbReference>
<keyword evidence="6 10" id="KW-1133">Transmembrane helix</keyword>
<accession>A0A2I4PH75</accession>
<dbReference type="InterPro" id="IPR004117">
    <property type="entry name" value="7tm6_olfct_rcpt"/>
</dbReference>
<keyword evidence="9 10" id="KW-0807">Transducer</keyword>
<dbReference type="EMBL" id="KU523645">
    <property type="protein sequence ID" value="APZ81467.1"/>
    <property type="molecule type" value="mRNA"/>
</dbReference>
<dbReference type="PANTHER" id="PTHR21137:SF35">
    <property type="entry name" value="ODORANT RECEPTOR 19A-RELATED"/>
    <property type="match status" value="1"/>
</dbReference>
<feature type="transmembrane region" description="Helical" evidence="10">
    <location>
        <begin position="86"/>
        <end position="106"/>
    </location>
</feature>
<reference evidence="11" key="1">
    <citation type="submission" date="2016-01" db="EMBL/GenBank/DDBJ databases">
        <title>Candidate chemosensory genes identified in Adelphocoris lineolatus (Goeze) (Hemiptera: Miridae) by antennal transcriptome analysis.</title>
        <authorList>
            <person name="Xiao Y."/>
        </authorList>
    </citation>
    <scope>NUCLEOTIDE SEQUENCE</scope>
</reference>
<keyword evidence="7 10" id="KW-0472">Membrane</keyword>
<evidence type="ECO:0000256" key="8">
    <source>
        <dbReference type="ARBA" id="ARBA00023170"/>
    </source>
</evidence>
<organism evidence="11">
    <name type="scientific">Adelphocoris lineolatus</name>
    <name type="common">Alfalfa plant bug</name>
    <dbReference type="NCBI Taxonomy" id="236346"/>
    <lineage>
        <taxon>Eukaryota</taxon>
        <taxon>Metazoa</taxon>
        <taxon>Ecdysozoa</taxon>
        <taxon>Arthropoda</taxon>
        <taxon>Hexapoda</taxon>
        <taxon>Insecta</taxon>
        <taxon>Pterygota</taxon>
        <taxon>Neoptera</taxon>
        <taxon>Paraneoptera</taxon>
        <taxon>Hemiptera</taxon>
        <taxon>Heteroptera</taxon>
        <taxon>Panheteroptera</taxon>
        <taxon>Cimicomorpha</taxon>
        <taxon>Miridae</taxon>
        <taxon>Mirini</taxon>
        <taxon>Adelphocoris</taxon>
    </lineage>
</organism>
<protein>
    <recommendedName>
        <fullName evidence="10">Odorant receptor</fullName>
    </recommendedName>
</protein>
<keyword evidence="8 10" id="KW-0675">Receptor</keyword>
<dbReference type="GO" id="GO:0007165">
    <property type="term" value="P:signal transduction"/>
    <property type="evidence" value="ECO:0007669"/>
    <property type="project" value="UniProtKB-KW"/>
</dbReference>
<dbReference type="GO" id="GO:0005886">
    <property type="term" value="C:plasma membrane"/>
    <property type="evidence" value="ECO:0007669"/>
    <property type="project" value="UniProtKB-SubCell"/>
</dbReference>
<evidence type="ECO:0000256" key="9">
    <source>
        <dbReference type="ARBA" id="ARBA00023224"/>
    </source>
</evidence>
<keyword evidence="5 10" id="KW-0552">Olfaction</keyword>
<evidence type="ECO:0000256" key="1">
    <source>
        <dbReference type="ARBA" id="ARBA00004651"/>
    </source>
</evidence>
<dbReference type="Pfam" id="PF02949">
    <property type="entry name" value="7tm_6"/>
    <property type="match status" value="1"/>
</dbReference>
<evidence type="ECO:0000256" key="6">
    <source>
        <dbReference type="ARBA" id="ARBA00022989"/>
    </source>
</evidence>
<dbReference type="GO" id="GO:0004984">
    <property type="term" value="F:olfactory receptor activity"/>
    <property type="evidence" value="ECO:0007669"/>
    <property type="project" value="InterPro"/>
</dbReference>
<keyword evidence="2" id="KW-1003">Cell membrane</keyword>
<evidence type="ECO:0000256" key="10">
    <source>
        <dbReference type="RuleBase" id="RU351113"/>
    </source>
</evidence>
<dbReference type="PANTHER" id="PTHR21137">
    <property type="entry name" value="ODORANT RECEPTOR"/>
    <property type="match status" value="1"/>
</dbReference>
<dbReference type="AlphaFoldDB" id="A0A2I4PH75"/>
<feature type="transmembrane region" description="Helical" evidence="10">
    <location>
        <begin position="24"/>
        <end position="46"/>
    </location>
</feature>